<keyword evidence="3" id="KW-1185">Reference proteome</keyword>
<name>A0ABR2ZJD8_9AGAR</name>
<evidence type="ECO:0008006" key="4">
    <source>
        <dbReference type="Google" id="ProtNLM"/>
    </source>
</evidence>
<keyword evidence="1" id="KW-0812">Transmembrane</keyword>
<dbReference type="EMBL" id="JBBXMP010000148">
    <property type="protein sequence ID" value="KAL0061111.1"/>
    <property type="molecule type" value="Genomic_DNA"/>
</dbReference>
<evidence type="ECO:0000313" key="3">
    <source>
        <dbReference type="Proteomes" id="UP001437256"/>
    </source>
</evidence>
<accession>A0ABR2ZJD8</accession>
<sequence>MAFSSVGKKKLAAQGLLFFINILVLAFASRVNQFQEYFYVADLFPFALSIITLVLLTTMITLDLATTNAFIGRAQYEIGIFTVMSILWLAFNAFSTSRWSDVPLQCGTIPEDFSDIRTWCRDLQALKAFIWIEWLTFFLITVVTARYAVTQNTRGHKHIFKVPLSRYSPVIRHSSFGVSHHWGMNEQQNYNPFERY</sequence>
<protein>
    <recommendedName>
        <fullName evidence="4">MARVEL domain-containing protein</fullName>
    </recommendedName>
</protein>
<feature type="transmembrane region" description="Helical" evidence="1">
    <location>
        <begin position="12"/>
        <end position="31"/>
    </location>
</feature>
<keyword evidence="1" id="KW-1133">Transmembrane helix</keyword>
<evidence type="ECO:0000256" key="1">
    <source>
        <dbReference type="SAM" id="Phobius"/>
    </source>
</evidence>
<feature type="transmembrane region" description="Helical" evidence="1">
    <location>
        <begin position="76"/>
        <end position="94"/>
    </location>
</feature>
<reference evidence="2 3" key="1">
    <citation type="submission" date="2024-05" db="EMBL/GenBank/DDBJ databases">
        <title>A draft genome resource for the thread blight pathogen Marasmius tenuissimus strain MS-2.</title>
        <authorList>
            <person name="Yulfo-Soto G.E."/>
            <person name="Baruah I.K."/>
            <person name="Amoako-Attah I."/>
            <person name="Bukari Y."/>
            <person name="Meinhardt L.W."/>
            <person name="Bailey B.A."/>
            <person name="Cohen S.P."/>
        </authorList>
    </citation>
    <scope>NUCLEOTIDE SEQUENCE [LARGE SCALE GENOMIC DNA]</scope>
    <source>
        <strain evidence="2 3">MS-2</strain>
    </source>
</reference>
<proteinExistence type="predicted"/>
<evidence type="ECO:0000313" key="2">
    <source>
        <dbReference type="EMBL" id="KAL0061111.1"/>
    </source>
</evidence>
<feature type="transmembrane region" description="Helical" evidence="1">
    <location>
        <begin position="128"/>
        <end position="149"/>
    </location>
</feature>
<gene>
    <name evidence="2" type="ORF">AAF712_012105</name>
</gene>
<keyword evidence="1" id="KW-0472">Membrane</keyword>
<organism evidence="2 3">
    <name type="scientific">Marasmius tenuissimus</name>
    <dbReference type="NCBI Taxonomy" id="585030"/>
    <lineage>
        <taxon>Eukaryota</taxon>
        <taxon>Fungi</taxon>
        <taxon>Dikarya</taxon>
        <taxon>Basidiomycota</taxon>
        <taxon>Agaricomycotina</taxon>
        <taxon>Agaricomycetes</taxon>
        <taxon>Agaricomycetidae</taxon>
        <taxon>Agaricales</taxon>
        <taxon>Marasmiineae</taxon>
        <taxon>Marasmiaceae</taxon>
        <taxon>Marasmius</taxon>
    </lineage>
</organism>
<feature type="transmembrane region" description="Helical" evidence="1">
    <location>
        <begin position="43"/>
        <end position="64"/>
    </location>
</feature>
<comment type="caution">
    <text evidence="2">The sequence shown here is derived from an EMBL/GenBank/DDBJ whole genome shotgun (WGS) entry which is preliminary data.</text>
</comment>
<dbReference type="Proteomes" id="UP001437256">
    <property type="component" value="Unassembled WGS sequence"/>
</dbReference>